<evidence type="ECO:0000313" key="2">
    <source>
        <dbReference type="EMBL" id="RLN55384.1"/>
    </source>
</evidence>
<proteinExistence type="predicted"/>
<feature type="compositionally biased region" description="Basic and acidic residues" evidence="1">
    <location>
        <begin position="93"/>
        <end position="103"/>
    </location>
</feature>
<dbReference type="EMBL" id="MBDO02000435">
    <property type="protein sequence ID" value="RLN55384.1"/>
    <property type="molecule type" value="Genomic_DNA"/>
</dbReference>
<sequence>MAGFAIQDDQHAPPMLQAEHAAAEEQHNDVAGHEDPASPPANATPEAAQPPVQGGRPRRSSIRAMNTSIGEPFAFPRREWMEDRDVEMENVSEEQHEGMEEKN</sequence>
<feature type="non-terminal residue" evidence="2">
    <location>
        <position position="103"/>
    </location>
</feature>
<dbReference type="Proteomes" id="UP000277300">
    <property type="component" value="Unassembled WGS sequence"/>
</dbReference>
<accession>A0A3F2RH96</accession>
<dbReference type="AlphaFoldDB" id="A0A3F2RH96"/>
<feature type="compositionally biased region" description="Basic and acidic residues" evidence="1">
    <location>
        <begin position="21"/>
        <end position="36"/>
    </location>
</feature>
<protein>
    <submittedName>
        <fullName evidence="2">Uncharacterized protein</fullName>
    </submittedName>
</protein>
<evidence type="ECO:0000313" key="3">
    <source>
        <dbReference type="Proteomes" id="UP000277300"/>
    </source>
</evidence>
<evidence type="ECO:0000256" key="1">
    <source>
        <dbReference type="SAM" id="MobiDB-lite"/>
    </source>
</evidence>
<name>A0A3F2RH96_9STRA</name>
<comment type="caution">
    <text evidence="2">The sequence shown here is derived from an EMBL/GenBank/DDBJ whole genome shotgun (WGS) entry which is preliminary data.</text>
</comment>
<organism evidence="2 3">
    <name type="scientific">Phytophthora kernoviae</name>
    <dbReference type="NCBI Taxonomy" id="325452"/>
    <lineage>
        <taxon>Eukaryota</taxon>
        <taxon>Sar</taxon>
        <taxon>Stramenopiles</taxon>
        <taxon>Oomycota</taxon>
        <taxon>Peronosporomycetes</taxon>
        <taxon>Peronosporales</taxon>
        <taxon>Peronosporaceae</taxon>
        <taxon>Phytophthora</taxon>
    </lineage>
</organism>
<gene>
    <name evidence="2" type="ORF">BBP00_00008504</name>
</gene>
<reference evidence="2 3" key="1">
    <citation type="submission" date="2018-07" db="EMBL/GenBank/DDBJ databases">
        <title>Genome sequencing of oomycete isolates from Chile give support for New Zealand origin for Phytophthora kernoviae and make available the first Nothophytophthora sp. genome.</title>
        <authorList>
            <person name="Studholme D.J."/>
            <person name="Sanfuentes E."/>
            <person name="Panda P."/>
            <person name="Hill R."/>
            <person name="Sambles C."/>
            <person name="Grant M."/>
            <person name="Williams N.M."/>
            <person name="Mcdougal R.L."/>
        </authorList>
    </citation>
    <scope>NUCLEOTIDE SEQUENCE [LARGE SCALE GENOMIC DNA]</scope>
    <source>
        <strain evidence="2">Chile6</strain>
    </source>
</reference>
<feature type="region of interest" description="Disordered" evidence="1">
    <location>
        <begin position="1"/>
        <end position="103"/>
    </location>
</feature>